<sequence length="192" mass="21364">MLTQAQGNGQPSLRPVRSRAMASIVLSGRRGESLKEEGRMAMPATWFFTQKGVLFNGKADHSQSLSPSQGKPCPDSSWPWQELVGRSPSAAEDVRHQRESTDHRVRVKGAGKAGVQKQKLPPLSPPPAWLPYFPLLYKVDCCWPRASTQQFPTHSIYARVQTAARGAAFTCYFSGRHGRRLRCGPEHARRRG</sequence>
<protein>
    <submittedName>
        <fullName evidence="2">Uncharacterized protein</fullName>
    </submittedName>
</protein>
<reference evidence="2" key="1">
    <citation type="journal article" date="2018" name="Data Brief">
        <title>Genome sequence data from 17 accessions of Ensete ventricosum, a staple food crop for millions in Ethiopia.</title>
        <authorList>
            <person name="Yemataw Z."/>
            <person name="Muzemil S."/>
            <person name="Ambachew D."/>
            <person name="Tripathi L."/>
            <person name="Tesfaye K."/>
            <person name="Chala A."/>
            <person name="Farbos A."/>
            <person name="O'Neill P."/>
            <person name="Moore K."/>
            <person name="Grant M."/>
            <person name="Studholme D.J."/>
        </authorList>
    </citation>
    <scope>NUCLEOTIDE SEQUENCE [LARGE SCALE GENOMIC DNA]</scope>
    <source>
        <tissue evidence="2">Leaf</tissue>
    </source>
</reference>
<organism evidence="2">
    <name type="scientific">Ensete ventricosum</name>
    <name type="common">Abyssinian banana</name>
    <name type="synonym">Musa ensete</name>
    <dbReference type="NCBI Taxonomy" id="4639"/>
    <lineage>
        <taxon>Eukaryota</taxon>
        <taxon>Viridiplantae</taxon>
        <taxon>Streptophyta</taxon>
        <taxon>Embryophyta</taxon>
        <taxon>Tracheophyta</taxon>
        <taxon>Spermatophyta</taxon>
        <taxon>Magnoliopsida</taxon>
        <taxon>Liliopsida</taxon>
        <taxon>Zingiberales</taxon>
        <taxon>Musaceae</taxon>
        <taxon>Ensete</taxon>
    </lineage>
</organism>
<evidence type="ECO:0000256" key="1">
    <source>
        <dbReference type="SAM" id="MobiDB-lite"/>
    </source>
</evidence>
<gene>
    <name evidence="2" type="ORF">BHM03_00012844</name>
</gene>
<name>A0A445MDL6_ENSVE</name>
<evidence type="ECO:0000313" key="2">
    <source>
        <dbReference type="EMBL" id="RZR72347.1"/>
    </source>
</evidence>
<feature type="compositionally biased region" description="Basic and acidic residues" evidence="1">
    <location>
        <begin position="92"/>
        <end position="104"/>
    </location>
</feature>
<accession>A0A445MDL6</accession>
<dbReference type="Proteomes" id="UP000290560">
    <property type="component" value="Unassembled WGS sequence"/>
</dbReference>
<proteinExistence type="predicted"/>
<dbReference type="EMBL" id="KV875670">
    <property type="protein sequence ID" value="RZR72347.1"/>
    <property type="molecule type" value="Genomic_DNA"/>
</dbReference>
<feature type="compositionally biased region" description="Low complexity" evidence="1">
    <location>
        <begin position="108"/>
        <end position="120"/>
    </location>
</feature>
<feature type="region of interest" description="Disordered" evidence="1">
    <location>
        <begin position="86"/>
        <end position="120"/>
    </location>
</feature>
<dbReference type="AlphaFoldDB" id="A0A445MDL6"/>